<feature type="compositionally biased region" description="Polar residues" evidence="1">
    <location>
        <begin position="628"/>
        <end position="639"/>
    </location>
</feature>
<feature type="compositionally biased region" description="Basic residues" evidence="1">
    <location>
        <begin position="388"/>
        <end position="400"/>
    </location>
</feature>
<feature type="compositionally biased region" description="Polar residues" evidence="1">
    <location>
        <begin position="401"/>
        <end position="417"/>
    </location>
</feature>
<feature type="compositionally biased region" description="Polar residues" evidence="1">
    <location>
        <begin position="998"/>
        <end position="1032"/>
    </location>
</feature>
<feature type="compositionally biased region" description="Basic and acidic residues" evidence="1">
    <location>
        <begin position="1036"/>
        <end position="1050"/>
    </location>
</feature>
<evidence type="ECO:0000259" key="2">
    <source>
        <dbReference type="PROSITE" id="PS50003"/>
    </source>
</evidence>
<feature type="region of interest" description="Disordered" evidence="1">
    <location>
        <begin position="158"/>
        <end position="179"/>
    </location>
</feature>
<feature type="domain" description="PH" evidence="2">
    <location>
        <begin position="1673"/>
        <end position="1770"/>
    </location>
</feature>
<feature type="compositionally biased region" description="Polar residues" evidence="1">
    <location>
        <begin position="737"/>
        <end position="747"/>
    </location>
</feature>
<comment type="caution">
    <text evidence="4">The sequence shown here is derived from an EMBL/GenBank/DDBJ whole genome shotgun (WGS) entry which is preliminary data.</text>
</comment>
<evidence type="ECO:0000313" key="5">
    <source>
        <dbReference type="Proteomes" id="UP000494165"/>
    </source>
</evidence>
<dbReference type="Pfam" id="PF00595">
    <property type="entry name" value="PDZ"/>
    <property type="match status" value="1"/>
</dbReference>
<feature type="compositionally biased region" description="Polar residues" evidence="1">
    <location>
        <begin position="1193"/>
        <end position="1209"/>
    </location>
</feature>
<feature type="compositionally biased region" description="Basic residues" evidence="1">
    <location>
        <begin position="367"/>
        <end position="379"/>
    </location>
</feature>
<dbReference type="PANTHER" id="PTHR47644">
    <property type="entry name" value="AGAP008221-PA"/>
    <property type="match status" value="1"/>
</dbReference>
<reference evidence="4 5" key="1">
    <citation type="submission" date="2020-04" db="EMBL/GenBank/DDBJ databases">
        <authorList>
            <person name="Alioto T."/>
            <person name="Alioto T."/>
            <person name="Gomez Garrido J."/>
        </authorList>
    </citation>
    <scope>NUCLEOTIDE SEQUENCE [LARGE SCALE GENOMIC DNA]</scope>
</reference>
<feature type="compositionally biased region" description="Basic and acidic residues" evidence="1">
    <location>
        <begin position="605"/>
        <end position="627"/>
    </location>
</feature>
<dbReference type="PROSITE" id="PS50106">
    <property type="entry name" value="PDZ"/>
    <property type="match status" value="1"/>
</dbReference>
<dbReference type="SMART" id="SM00233">
    <property type="entry name" value="PH"/>
    <property type="match status" value="2"/>
</dbReference>
<feature type="compositionally biased region" description="Low complexity" evidence="1">
    <location>
        <begin position="748"/>
        <end position="759"/>
    </location>
</feature>
<feature type="region of interest" description="Disordered" evidence="1">
    <location>
        <begin position="605"/>
        <end position="675"/>
    </location>
</feature>
<feature type="compositionally biased region" description="Low complexity" evidence="1">
    <location>
        <begin position="851"/>
        <end position="888"/>
    </location>
</feature>
<dbReference type="Gene3D" id="2.30.42.10">
    <property type="match status" value="1"/>
</dbReference>
<feature type="region of interest" description="Disordered" evidence="1">
    <location>
        <begin position="1188"/>
        <end position="1310"/>
    </location>
</feature>
<evidence type="ECO:0000259" key="3">
    <source>
        <dbReference type="PROSITE" id="PS50106"/>
    </source>
</evidence>
<feature type="compositionally biased region" description="Polar residues" evidence="1">
    <location>
        <begin position="775"/>
        <end position="788"/>
    </location>
</feature>
<feature type="region of interest" description="Disordered" evidence="1">
    <location>
        <begin position="365"/>
        <end position="417"/>
    </location>
</feature>
<feature type="compositionally biased region" description="Polar residues" evidence="1">
    <location>
        <begin position="906"/>
        <end position="916"/>
    </location>
</feature>
<feature type="compositionally biased region" description="Basic residues" evidence="1">
    <location>
        <begin position="1271"/>
        <end position="1285"/>
    </location>
</feature>
<keyword evidence="5" id="KW-1185">Reference proteome</keyword>
<feature type="domain" description="PH" evidence="2">
    <location>
        <begin position="1545"/>
        <end position="1649"/>
    </location>
</feature>
<dbReference type="InterPro" id="IPR011993">
    <property type="entry name" value="PH-like_dom_sf"/>
</dbReference>
<dbReference type="Gene3D" id="2.30.29.30">
    <property type="entry name" value="Pleckstrin-homology domain (PH domain)/Phosphotyrosine-binding domain (PTB)"/>
    <property type="match status" value="2"/>
</dbReference>
<dbReference type="EMBL" id="CADEPI010000214">
    <property type="protein sequence ID" value="CAB3380664.1"/>
    <property type="molecule type" value="Genomic_DNA"/>
</dbReference>
<feature type="compositionally biased region" description="Polar residues" evidence="1">
    <location>
        <begin position="1099"/>
        <end position="1115"/>
    </location>
</feature>
<feature type="compositionally biased region" description="Basic and acidic residues" evidence="1">
    <location>
        <begin position="1253"/>
        <end position="1268"/>
    </location>
</feature>
<evidence type="ECO:0008006" key="6">
    <source>
        <dbReference type="Google" id="ProtNLM"/>
    </source>
</evidence>
<feature type="compositionally biased region" description="Polar residues" evidence="1">
    <location>
        <begin position="1301"/>
        <end position="1310"/>
    </location>
</feature>
<feature type="region of interest" description="Disordered" evidence="1">
    <location>
        <begin position="541"/>
        <end position="577"/>
    </location>
</feature>
<dbReference type="PROSITE" id="PS50003">
    <property type="entry name" value="PH_DOMAIN"/>
    <property type="match status" value="2"/>
</dbReference>
<feature type="compositionally biased region" description="Basic residues" evidence="1">
    <location>
        <begin position="1239"/>
        <end position="1252"/>
    </location>
</feature>
<dbReference type="InterPro" id="IPR001478">
    <property type="entry name" value="PDZ"/>
</dbReference>
<dbReference type="InterPro" id="IPR036034">
    <property type="entry name" value="PDZ_sf"/>
</dbReference>
<organism evidence="4 5">
    <name type="scientific">Cloeon dipterum</name>
    <dbReference type="NCBI Taxonomy" id="197152"/>
    <lineage>
        <taxon>Eukaryota</taxon>
        <taxon>Metazoa</taxon>
        <taxon>Ecdysozoa</taxon>
        <taxon>Arthropoda</taxon>
        <taxon>Hexapoda</taxon>
        <taxon>Insecta</taxon>
        <taxon>Pterygota</taxon>
        <taxon>Palaeoptera</taxon>
        <taxon>Ephemeroptera</taxon>
        <taxon>Pisciforma</taxon>
        <taxon>Baetidae</taxon>
        <taxon>Cloeon</taxon>
    </lineage>
</organism>
<dbReference type="InterPro" id="IPR001849">
    <property type="entry name" value="PH_domain"/>
</dbReference>
<feature type="compositionally biased region" description="Low complexity" evidence="1">
    <location>
        <begin position="810"/>
        <end position="819"/>
    </location>
</feature>
<sequence length="1776" mass="194748">METATSKRYFDADPLGHRYEAHIDVGTQADIRPPRPDVNASYSDDEYSSHGRSRVVSGLWDSGRRYLSRVTSTRSTGQQHYSRQDFMEQYCVTPHQLKALDKIANAVNNHQGGGLFGCLSSNQQGSVCSRSSLLSLCVGRQSNGAEEMAQYWPQKPLRASDLPPAPPPPANQAGRGGRGRYQWVPEQADEAYLSLERPRPIPIAGFPTQDFQKPGEGSGGRLIGQGNMKITEEQIRQAQARMRGFNHTEPNTPLSSRKGHALDIDERRGSKHVSFMEHRSGLVRSQTTSSFEESSASARWRLAKSQERLLDGPMIKPKKASVHCFTHEEESPAKKTVIMEKLKRATMKTQATQTELPLPAVVQKPPREKRHHHHHHHQHGYLSLSPRSMHKSTQAHRTRTPKSYSASCGGSTAAQSQASDISCISGSTSGWEQIQDSADDDEHVFKERPYMQRSQSAQPSMRHKSLEKRDLSPRYKEIFIDFEPNPNKISPQPSPKAKRPLHKTLSEGEILLERRRIQHSDYIDRQCESSATVEDAELYGRHFDPTSPEGSPPLALAKKSSEGTDGTNGSMFSSSSLLDEEEFHENILLREGLFGKRRLSLDGRSIGRSEDSEFSDDKGVEEGERRPQSQPATVINTSGLLLLPDTSKQTGGSSCDSLSVSGYTGSQQNTWRESQATVIGVNNSDPETMGSMSEMSNGTIQKRGILVVSQQPDLVEEDGIAKSISESRKSPSPQPPKTVSSPYSNKASPRNSPSLLRPSTACLDVSETSEDYITATDNSGATDSSSRLQRPDGQHEPSGTSSSNLGEGGSSFESASSMQSKDEEQVPLVEPIGGDSTPTPRPDLIEGTPKAPAETASPSSPSAESSSSQGSYSLQGSSAADADQAHSSPQTSAKSKQKPPLDVSAVDQQPTLQQVAQPPAPWGEEERTKAKRGFKLDLPNTPSPSKNEAGIPVTKPPRRKQHRHGAVEQGDASTPGMVRSPAMHQGFRAEDWVVQRASPVTSLPTPSASNIPPSERISPQTASMAVSPSSRRLQAMRHDSSSSTDEEVRHRTPSPSARSPTNCKTLPRASPRRRPARSPTASLQRPIRRKSVSEEMKGMSTSQTALPAITHTASSVRRKSAPKICSPVKGPDGKIVPPEKLLSPHPHLKFHSLGRKSGSNKASPVHIVKAAVSAESLRSVSPGSDSVFYDPQLSGSPSTAAGTDTSPQPAQAEAPANGNAFIVKPPEGFGDSPEGPKKTSGRLYKKLEKRRFKSEERGSCGHQHKEGSGTHPRRHQHRACKHATARAKSEERRGEKGENTKVASSRSANSSLELLRAAGSSPNMQTENPDEIGVIYGSFRSTFWLYISPRDEKLVWKKPLPVTPVGSPPTSPDGSTCSERDFRRRYQAVTHRMVHRRASAEMFERLAARTFVMFESVCLADQVDEVYRSLLRIYCWQEVFLRLFSKNETEQTVTVRKGDGEFGFRIHGSRPVVVSAIEPATPAESSGLEVGDIVISVNGVNVLDASHSEVVKIAHAGSEVLQLEVARTRHLISPDDSDSPECIAGVERCGHLVKKTPTGGQWVHRWFVLRADGCLYYYKTPSLESRPLGAILVSQYTVSAPEPAAVGDGSSEPRWLIRLLKDGALAMTLGADSQAERDQWLSSLYTAATTPIKWEDRLVNRGTLALGPSEIINPDCFGFLNKLGRRWRNWNRLYCVLKDACLFLFPSSDSPRASGLLCLHGYRVQTASAGGKRFAFDLLAPESKQKHFYFHTDTELDKKRWMAALEYSIDRWLKIA</sequence>
<dbReference type="Pfam" id="PF00169">
    <property type="entry name" value="PH"/>
    <property type="match status" value="2"/>
</dbReference>
<dbReference type="SMART" id="SM00228">
    <property type="entry name" value="PDZ"/>
    <property type="match status" value="1"/>
</dbReference>
<dbReference type="SUPFAM" id="SSF50729">
    <property type="entry name" value="PH domain-like"/>
    <property type="match status" value="2"/>
</dbReference>
<feature type="region of interest" description="Disordered" evidence="1">
    <location>
        <begin position="710"/>
        <end position="1133"/>
    </location>
</feature>
<evidence type="ECO:0000313" key="4">
    <source>
        <dbReference type="EMBL" id="CAB3380664.1"/>
    </source>
</evidence>
<protein>
    <recommendedName>
        <fullName evidence="6">PH domain-containing protein</fullName>
    </recommendedName>
</protein>
<dbReference type="OrthoDB" id="2157866at2759"/>
<feature type="region of interest" description="Disordered" evidence="1">
    <location>
        <begin position="24"/>
        <end position="50"/>
    </location>
</feature>
<gene>
    <name evidence="4" type="ORF">CLODIP_2_CD07438</name>
</gene>
<dbReference type="PANTHER" id="PTHR47644:SF1">
    <property type="entry name" value="PDZ DOMAIN-CONTAINING PROTEIN"/>
    <property type="match status" value="1"/>
</dbReference>
<accession>A0A8S1DDQ5</accession>
<dbReference type="Proteomes" id="UP000494165">
    <property type="component" value="Unassembled WGS sequence"/>
</dbReference>
<dbReference type="SUPFAM" id="SSF50156">
    <property type="entry name" value="PDZ domain-like"/>
    <property type="match status" value="1"/>
</dbReference>
<feature type="compositionally biased region" description="Polar residues" evidence="1">
    <location>
        <begin position="646"/>
        <end position="675"/>
    </location>
</feature>
<feature type="domain" description="PDZ" evidence="3">
    <location>
        <begin position="1452"/>
        <end position="1529"/>
    </location>
</feature>
<feature type="compositionally biased region" description="Basic and acidic residues" evidence="1">
    <location>
        <begin position="1287"/>
        <end position="1299"/>
    </location>
</feature>
<feature type="compositionally biased region" description="Polar residues" evidence="1">
    <location>
        <begin position="1053"/>
        <end position="1064"/>
    </location>
</feature>
<name>A0A8S1DDQ5_9INSE</name>
<evidence type="ECO:0000256" key="1">
    <source>
        <dbReference type="SAM" id="MobiDB-lite"/>
    </source>
</evidence>
<feature type="region of interest" description="Disordered" evidence="1">
    <location>
        <begin position="483"/>
        <end position="502"/>
    </location>
</feature>
<proteinExistence type="predicted"/>